<evidence type="ECO:0008006" key="5">
    <source>
        <dbReference type="Google" id="ProtNLM"/>
    </source>
</evidence>
<feature type="compositionally biased region" description="Low complexity" evidence="1">
    <location>
        <begin position="452"/>
        <end position="482"/>
    </location>
</feature>
<reference evidence="3" key="1">
    <citation type="submission" date="2022-11" db="EMBL/GenBank/DDBJ databases">
        <title>Corynebacterium sp. isolated from Penguins.</title>
        <authorList>
            <person name="Sedlar K."/>
            <person name="Svec P."/>
        </authorList>
    </citation>
    <scope>NUCLEOTIDE SEQUENCE</scope>
    <source>
        <strain evidence="3">P7374</strain>
    </source>
</reference>
<gene>
    <name evidence="3" type="ORF">OS129_03895</name>
</gene>
<feature type="signal peptide" evidence="2">
    <location>
        <begin position="1"/>
        <end position="23"/>
    </location>
</feature>
<evidence type="ECO:0000256" key="1">
    <source>
        <dbReference type="SAM" id="MobiDB-lite"/>
    </source>
</evidence>
<keyword evidence="2" id="KW-0732">Signal</keyword>
<evidence type="ECO:0000313" key="3">
    <source>
        <dbReference type="EMBL" id="MCX7468022.1"/>
    </source>
</evidence>
<dbReference type="AlphaFoldDB" id="A0A9Q4GKB2"/>
<feature type="compositionally biased region" description="Low complexity" evidence="1">
    <location>
        <begin position="492"/>
        <end position="521"/>
    </location>
</feature>
<protein>
    <recommendedName>
        <fullName evidence="5">Bacterial Ig-like domain-containing protein</fullName>
    </recommendedName>
</protein>
<organism evidence="3 4">
    <name type="scientific">Corynebacterium pygosceleis</name>
    <dbReference type="NCBI Taxonomy" id="2800406"/>
    <lineage>
        <taxon>Bacteria</taxon>
        <taxon>Bacillati</taxon>
        <taxon>Actinomycetota</taxon>
        <taxon>Actinomycetes</taxon>
        <taxon>Mycobacteriales</taxon>
        <taxon>Corynebacteriaceae</taxon>
        <taxon>Corynebacterium</taxon>
    </lineage>
</organism>
<evidence type="ECO:0000256" key="2">
    <source>
        <dbReference type="SAM" id="SignalP"/>
    </source>
</evidence>
<dbReference type="Proteomes" id="UP001071478">
    <property type="component" value="Unassembled WGS sequence"/>
</dbReference>
<sequence length="553" mass="56440">MTALTTVAALSAGLTVAASTANADTGSTTSRLPLTCRSVPGALVGPRDSYVPPIDVTVSSPENVTVGEEFSVNVHMDIPDGPGGGSNGPATLREVSRIKMDLALPDGVDFLGAEISRDTPGSNLHGFTVLRVDEAGVPDPSGSILRLVGADNATIGSGPNSRTDRTGGVSTPAVDGAARLGFPDFTLKLRADTGGVKRFGVRTGGDAARYGDGSSFLTFLPRLTVGFLTVWAPTSCSPRPGPTAELVPAAGNLRAVTVTDSPAAETVLSVDVPGTVTAGVPARFSAHLDPDDANGTVSFFVDEPGGAVSDVRTTRGGAVSDLTFTRVGTTPLRVIFNPDDPENATGAATSTEVTVSPRVTDLGLSLPWGARAGDRVTATAEVPTGATGEIEFTVAGRTVTAPVLDGRASAVFVFDEIDAGTATAGARYIPDADSVYAPAETSRRFTVFVLGHPTEPTTATPTLSTEPEPTTSTPPHTSGPATSPTPEPEPTSPSTGTTPSTTTPTDTAVPDTTTRTPEPDTAAGSTPFLRTLLDIIRRILGPLLSLFPFLRAG</sequence>
<evidence type="ECO:0000313" key="4">
    <source>
        <dbReference type="Proteomes" id="UP001071478"/>
    </source>
</evidence>
<comment type="caution">
    <text evidence="3">The sequence shown here is derived from an EMBL/GenBank/DDBJ whole genome shotgun (WGS) entry which is preliminary data.</text>
</comment>
<proteinExistence type="predicted"/>
<feature type="region of interest" description="Disordered" evidence="1">
    <location>
        <begin position="452"/>
        <end position="525"/>
    </location>
</feature>
<name>A0A9Q4GKB2_9CORY</name>
<accession>A0A9Q4GKB2</accession>
<feature type="chain" id="PRO_5040185204" description="Bacterial Ig-like domain-containing protein" evidence="2">
    <location>
        <begin position="24"/>
        <end position="553"/>
    </location>
</feature>
<dbReference type="RefSeq" id="WP_200254227.1">
    <property type="nucleotide sequence ID" value="NZ_JAENIQ020000001.1"/>
</dbReference>
<dbReference type="EMBL" id="JAPMKU010000002">
    <property type="protein sequence ID" value="MCX7468022.1"/>
    <property type="molecule type" value="Genomic_DNA"/>
</dbReference>